<sequence length="73" mass="8302">MGKNHHFNIPSSRPDSNLPFPFSSQPTTTCVHVFRTVVTRFNCRSFDHLSKVTPLSFADSTSLFTFFSSHRPV</sequence>
<evidence type="ECO:0000313" key="2">
    <source>
        <dbReference type="Proteomes" id="UP000288168"/>
    </source>
</evidence>
<keyword evidence="2" id="KW-1185">Reference proteome</keyword>
<reference evidence="1 2" key="1">
    <citation type="submission" date="2017-06" db="EMBL/GenBank/DDBJ databases">
        <title>Comparative genomic analysis of Ambrosia Fusariam Clade fungi.</title>
        <authorList>
            <person name="Stajich J.E."/>
            <person name="Carrillo J."/>
            <person name="Kijimoto T."/>
            <person name="Eskalen A."/>
            <person name="O'Donnell K."/>
            <person name="Kasson M."/>
        </authorList>
    </citation>
    <scope>NUCLEOTIDE SEQUENCE [LARGE SCALE GENOMIC DNA]</scope>
    <source>
        <strain evidence="1 2">NRRL62584</strain>
    </source>
</reference>
<dbReference type="AlphaFoldDB" id="A0A428QAT8"/>
<proteinExistence type="predicted"/>
<name>A0A428QAT8_9HYPO</name>
<evidence type="ECO:0000313" key="1">
    <source>
        <dbReference type="EMBL" id="RSL62379.1"/>
    </source>
</evidence>
<comment type="caution">
    <text evidence="1">The sequence shown here is derived from an EMBL/GenBank/DDBJ whole genome shotgun (WGS) entry which is preliminary data.</text>
</comment>
<accession>A0A428QAT8</accession>
<gene>
    <name evidence="1" type="ORF">CEP54_005791</name>
</gene>
<organism evidence="1 2">
    <name type="scientific">Fusarium duplospermum</name>
    <dbReference type="NCBI Taxonomy" id="1325734"/>
    <lineage>
        <taxon>Eukaryota</taxon>
        <taxon>Fungi</taxon>
        <taxon>Dikarya</taxon>
        <taxon>Ascomycota</taxon>
        <taxon>Pezizomycotina</taxon>
        <taxon>Sordariomycetes</taxon>
        <taxon>Hypocreomycetidae</taxon>
        <taxon>Hypocreales</taxon>
        <taxon>Nectriaceae</taxon>
        <taxon>Fusarium</taxon>
        <taxon>Fusarium solani species complex</taxon>
    </lineage>
</organism>
<protein>
    <submittedName>
        <fullName evidence="1">Uncharacterized protein</fullName>
    </submittedName>
</protein>
<dbReference type="EMBL" id="NKCI01000045">
    <property type="protein sequence ID" value="RSL62379.1"/>
    <property type="molecule type" value="Genomic_DNA"/>
</dbReference>
<dbReference type="Proteomes" id="UP000288168">
    <property type="component" value="Unassembled WGS sequence"/>
</dbReference>